<dbReference type="InterPro" id="IPR001810">
    <property type="entry name" value="F-box_dom"/>
</dbReference>
<dbReference type="PROSITE" id="PS50181">
    <property type="entry name" value="FBOX"/>
    <property type="match status" value="1"/>
</dbReference>
<dbReference type="Pfam" id="PF00646">
    <property type="entry name" value="F-box"/>
    <property type="match status" value="1"/>
</dbReference>
<proteinExistence type="predicted"/>
<evidence type="ECO:0000313" key="2">
    <source>
        <dbReference type="EMBL" id="CDR34791.1"/>
    </source>
</evidence>
<accession>A0A090D0H8</accession>
<dbReference type="AlphaFoldDB" id="A0A090D0H8"/>
<evidence type="ECO:0000313" key="3">
    <source>
        <dbReference type="Proteomes" id="UP000031552"/>
    </source>
</evidence>
<feature type="domain" description="F-box" evidence="1">
    <location>
        <begin position="29"/>
        <end position="73"/>
    </location>
</feature>
<dbReference type="RefSeq" id="WP_041018321.1">
    <property type="nucleotide sequence ID" value="NZ_CCEJ010000009.1"/>
</dbReference>
<keyword evidence="3" id="KW-1185">Reference proteome</keyword>
<gene>
    <name evidence="2" type="ORF">CSEC_1984</name>
</gene>
<protein>
    <submittedName>
        <fullName evidence="2">F-box domain-containing protein</fullName>
    </submittedName>
</protein>
<dbReference type="STRING" id="1437425.CSEC_1984"/>
<reference evidence="2" key="1">
    <citation type="submission" date="2013-12" db="EMBL/GenBank/DDBJ databases">
        <authorList>
            <person name="Linke B."/>
        </authorList>
    </citation>
    <scope>NUCLEOTIDE SEQUENCE [LARGE SCALE GENOMIC DNA]</scope>
    <source>
        <strain evidence="2">CRIB-18</strain>
    </source>
</reference>
<organism evidence="2 3">
    <name type="scientific">Candidatus Criblamydia sequanensis CRIB-18</name>
    <dbReference type="NCBI Taxonomy" id="1437425"/>
    <lineage>
        <taxon>Bacteria</taxon>
        <taxon>Pseudomonadati</taxon>
        <taxon>Chlamydiota</taxon>
        <taxon>Chlamydiia</taxon>
        <taxon>Parachlamydiales</taxon>
        <taxon>Candidatus Criblamydiaceae</taxon>
        <taxon>Candidatus Criblamydia</taxon>
    </lineage>
</organism>
<dbReference type="Proteomes" id="UP000031552">
    <property type="component" value="Unassembled WGS sequence"/>
</dbReference>
<dbReference type="EMBL" id="CCEJ010000009">
    <property type="protein sequence ID" value="CDR34791.1"/>
    <property type="molecule type" value="Genomic_DNA"/>
</dbReference>
<reference evidence="2" key="2">
    <citation type="submission" date="2014-09" db="EMBL/GenBank/DDBJ databases">
        <title>Criblamydia sequanensis harbors a mega-plasmid encoding arsenite resistance.</title>
        <authorList>
            <person name="Bertelli C."/>
            <person name="Goesmann A."/>
            <person name="Greub G."/>
        </authorList>
    </citation>
    <scope>NUCLEOTIDE SEQUENCE [LARGE SCALE GENOMIC DNA]</scope>
    <source>
        <strain evidence="2">CRIB-18</strain>
    </source>
</reference>
<name>A0A090D0H8_9BACT</name>
<evidence type="ECO:0000259" key="1">
    <source>
        <dbReference type="PROSITE" id="PS50181"/>
    </source>
</evidence>
<comment type="caution">
    <text evidence="2">The sequence shown here is derived from an EMBL/GenBank/DDBJ whole genome shotgun (WGS) entry which is preliminary data.</text>
</comment>
<sequence>MQASAFDSPQEAYFALTALPLDQQLSRNMGSLNALPKEIITMIFNEGSFSELNQTRLVSKTSRQIVDPEFKKVRSLALQNFEMMRPHIFKLFGMKSAMDPYHRTNFILDKEGNLVALSGADEIMFVKDEEGNFKQSKDFVPTNDHSTLTIDWSKGFYRFDQSVKIVKMPENGFAKKVAEAMASLAFPIYEGAYALALANKRPDQNFVDFRNVIVEVATEEFKTSNVLRVGTERLHSINK</sequence>